<evidence type="ECO:0000256" key="1">
    <source>
        <dbReference type="SAM" id="SignalP"/>
    </source>
</evidence>
<dbReference type="RefSeq" id="WP_096379114.1">
    <property type="nucleotide sequence ID" value="NZ_AP014940.1"/>
</dbReference>
<name>A0AAU9AQ68_LYSEN</name>
<dbReference type="EMBL" id="AP014940">
    <property type="protein sequence ID" value="BAV98703.1"/>
    <property type="molecule type" value="Genomic_DNA"/>
</dbReference>
<feature type="signal peptide" evidence="1">
    <location>
        <begin position="1"/>
        <end position="33"/>
    </location>
</feature>
<reference evidence="2 3" key="1">
    <citation type="journal article" date="2017" name="DNA Res.">
        <title>Complete genome sequence and expression profile of the commercial lytic enzyme producer Lysobacter enzymogenes M497-1.</title>
        <authorList>
            <person name="Takami H."/>
            <person name="Toyoda A."/>
            <person name="Uchiyama I."/>
            <person name="Itoh T."/>
            <person name="Takaki Y."/>
            <person name="Arai W."/>
            <person name="Nishi S."/>
            <person name="Kawai M."/>
            <person name="Shinya K."/>
            <person name="Ikeda H."/>
        </authorList>
    </citation>
    <scope>NUCLEOTIDE SEQUENCE [LARGE SCALE GENOMIC DNA]</scope>
    <source>
        <strain evidence="2 3">M497-1</strain>
    </source>
</reference>
<accession>A0AAU9AQ68</accession>
<dbReference type="Proteomes" id="UP000218824">
    <property type="component" value="Chromosome"/>
</dbReference>
<gene>
    <name evidence="2" type="ORF">LEN_3216</name>
</gene>
<feature type="chain" id="PRO_5043975616" description="Lipoprotein" evidence="1">
    <location>
        <begin position="34"/>
        <end position="79"/>
    </location>
</feature>
<proteinExistence type="predicted"/>
<organism evidence="2 3">
    <name type="scientific">Lysobacter enzymogenes</name>
    <dbReference type="NCBI Taxonomy" id="69"/>
    <lineage>
        <taxon>Bacteria</taxon>
        <taxon>Pseudomonadati</taxon>
        <taxon>Pseudomonadota</taxon>
        <taxon>Gammaproteobacteria</taxon>
        <taxon>Lysobacterales</taxon>
        <taxon>Lysobacteraceae</taxon>
        <taxon>Lysobacter</taxon>
    </lineage>
</organism>
<keyword evidence="1" id="KW-0732">Signal</keyword>
<dbReference type="GeneID" id="83065041"/>
<dbReference type="AlphaFoldDB" id="A0AAU9AQ68"/>
<protein>
    <recommendedName>
        <fullName evidence="4">Lipoprotein</fullName>
    </recommendedName>
</protein>
<evidence type="ECO:0000313" key="3">
    <source>
        <dbReference type="Proteomes" id="UP000218824"/>
    </source>
</evidence>
<evidence type="ECO:0008006" key="4">
    <source>
        <dbReference type="Google" id="ProtNLM"/>
    </source>
</evidence>
<evidence type="ECO:0000313" key="2">
    <source>
        <dbReference type="EMBL" id="BAV98703.1"/>
    </source>
</evidence>
<dbReference type="KEGG" id="lem:LEN_3216"/>
<sequence>MELHSFKAGSRRTGLAALAVAVFGFAASLTASAQIDQCQRCQYVFDDCLLHAETQGQTRACEIAYARCMSTIDCPAPEA</sequence>